<dbReference type="RefSeq" id="WP_071614719.1">
    <property type="nucleotide sequence ID" value="NZ_CP077615.1"/>
</dbReference>
<dbReference type="Pfam" id="PF07561">
    <property type="entry name" value="DUF1540"/>
    <property type="match status" value="1"/>
</dbReference>
<dbReference type="EMBL" id="SPSF01000050">
    <property type="protein sequence ID" value="MPQ64462.1"/>
    <property type="molecule type" value="Genomic_DNA"/>
</dbReference>
<dbReference type="GeneID" id="83590614"/>
<evidence type="ECO:0000313" key="4">
    <source>
        <dbReference type="EMBL" id="WAG59829.1"/>
    </source>
</evidence>
<evidence type="ECO:0000313" key="5">
    <source>
        <dbReference type="Proteomes" id="UP000342249"/>
    </source>
</evidence>
<dbReference type="EMBL" id="JABEYB010000017">
    <property type="protein sequence ID" value="NNU77989.1"/>
    <property type="molecule type" value="Genomic_DNA"/>
</dbReference>
<reference evidence="3 6" key="2">
    <citation type="submission" date="2020-05" db="EMBL/GenBank/DDBJ databases">
        <title>Complete genome of Clostridium estertheticum subspecies estertheticum, isolated from Vacuum packed lamb meat from New Zealand imported to Switzerland.</title>
        <authorList>
            <person name="Wambui J."/>
            <person name="Stevens M.J.A."/>
            <person name="Stephan R."/>
        </authorList>
    </citation>
    <scope>NUCLEOTIDE SEQUENCE [LARGE SCALE GENOMIC DNA]</scope>
    <source>
        <strain evidence="3 6">CEST001</strain>
    </source>
</reference>
<reference evidence="2 5" key="1">
    <citation type="journal article" date="2019" name="Lett. Appl. Microbiol.">
        <title>A case of 'blown pack' spoilage of vacuum-packaged pork likely associated with Clostridium estertheticum in Canada.</title>
        <authorList>
            <person name="Zhang P."/>
            <person name="Ward P."/>
            <person name="McMullen L.M."/>
            <person name="Yang X."/>
        </authorList>
    </citation>
    <scope>NUCLEOTIDE SEQUENCE [LARGE SCALE GENOMIC DNA]</scope>
    <source>
        <strain evidence="2 5">MA19</strain>
    </source>
</reference>
<evidence type="ECO:0000259" key="1">
    <source>
        <dbReference type="Pfam" id="PF07561"/>
    </source>
</evidence>
<evidence type="ECO:0000313" key="6">
    <source>
        <dbReference type="Proteomes" id="UP000531659"/>
    </source>
</evidence>
<reference evidence="4" key="3">
    <citation type="submission" date="2021-11" db="EMBL/GenBank/DDBJ databases">
        <title>Clostridia strains as spoilage organisms.</title>
        <authorList>
            <person name="Wambui J."/>
            <person name="Stevens M.J.A."/>
            <person name="Stephan R."/>
        </authorList>
    </citation>
    <scope>NUCLEOTIDE SEQUENCE</scope>
    <source>
        <strain evidence="4">CF009</strain>
    </source>
</reference>
<organism evidence="2 5">
    <name type="scientific">Clostridium estertheticum</name>
    <dbReference type="NCBI Taxonomy" id="238834"/>
    <lineage>
        <taxon>Bacteria</taxon>
        <taxon>Bacillati</taxon>
        <taxon>Bacillota</taxon>
        <taxon>Clostridia</taxon>
        <taxon>Eubacteriales</taxon>
        <taxon>Clostridiaceae</taxon>
        <taxon>Clostridium</taxon>
    </lineage>
</organism>
<sequence length="53" mass="5971">MEHNDSIGCVVSECEYHCKDDNFCTLNKIDVVKHESVAKTPECTDCGSFKTMK</sequence>
<name>A0A5N7IU21_9CLOT</name>
<gene>
    <name evidence="2" type="ORF">E4V82_20460</name>
    <name evidence="3" type="ORF">HLQ16_18905</name>
    <name evidence="4" type="ORF">LL038_20030</name>
</gene>
<evidence type="ECO:0000313" key="3">
    <source>
        <dbReference type="EMBL" id="NNU77989.1"/>
    </source>
</evidence>
<dbReference type="EMBL" id="CP086239">
    <property type="protein sequence ID" value="WAG59829.1"/>
    <property type="molecule type" value="Genomic_DNA"/>
</dbReference>
<dbReference type="Proteomes" id="UP001164733">
    <property type="component" value="Chromosome"/>
</dbReference>
<dbReference type="AlphaFoldDB" id="A0A5N7IU21"/>
<accession>A0A5N7IU21</accession>
<proteinExistence type="predicted"/>
<feature type="domain" description="DUF1540" evidence="1">
    <location>
        <begin position="7"/>
        <end position="49"/>
    </location>
</feature>
<dbReference type="Proteomes" id="UP000342249">
    <property type="component" value="Unassembled WGS sequence"/>
</dbReference>
<evidence type="ECO:0000313" key="2">
    <source>
        <dbReference type="EMBL" id="MPQ64462.1"/>
    </source>
</evidence>
<protein>
    <submittedName>
        <fullName evidence="2">DUF1540 domain-containing protein</fullName>
    </submittedName>
</protein>
<dbReference type="InterPro" id="IPR011437">
    <property type="entry name" value="DUF1540"/>
</dbReference>
<dbReference type="Proteomes" id="UP000531659">
    <property type="component" value="Unassembled WGS sequence"/>
</dbReference>